<keyword evidence="2" id="KW-1185">Reference proteome</keyword>
<accession>A0AAV2S9H0</accession>
<dbReference type="AlphaFoldDB" id="A0AAV2S9H0"/>
<dbReference type="Pfam" id="PF04488">
    <property type="entry name" value="Gly_transf_sug"/>
    <property type="match status" value="1"/>
</dbReference>
<dbReference type="PANTHER" id="PTHR12042">
    <property type="entry name" value="LACTOSYLCERAMIDE 4-ALPHA-GALACTOSYLTRANSFERASE ALPHA- 1,4-GALACTOSYLTRANSFERASE"/>
    <property type="match status" value="1"/>
</dbReference>
<dbReference type="InterPro" id="IPR007577">
    <property type="entry name" value="GlycoTrfase_DXD_sugar-bd_CS"/>
</dbReference>
<dbReference type="Gene3D" id="3.90.550.20">
    <property type="match status" value="1"/>
</dbReference>
<organism evidence="1 2">
    <name type="scientific">Meganyctiphanes norvegica</name>
    <name type="common">Northern krill</name>
    <name type="synonym">Thysanopoda norvegica</name>
    <dbReference type="NCBI Taxonomy" id="48144"/>
    <lineage>
        <taxon>Eukaryota</taxon>
        <taxon>Metazoa</taxon>
        <taxon>Ecdysozoa</taxon>
        <taxon>Arthropoda</taxon>
        <taxon>Crustacea</taxon>
        <taxon>Multicrustacea</taxon>
        <taxon>Malacostraca</taxon>
        <taxon>Eumalacostraca</taxon>
        <taxon>Eucarida</taxon>
        <taxon>Euphausiacea</taxon>
        <taxon>Euphausiidae</taxon>
        <taxon>Meganyctiphanes</taxon>
    </lineage>
</organism>
<evidence type="ECO:0000313" key="2">
    <source>
        <dbReference type="Proteomes" id="UP001497623"/>
    </source>
</evidence>
<reference evidence="1 2" key="1">
    <citation type="submission" date="2024-05" db="EMBL/GenBank/DDBJ databases">
        <authorList>
            <person name="Wallberg A."/>
        </authorList>
    </citation>
    <scope>NUCLEOTIDE SEQUENCE [LARGE SCALE GENOMIC DNA]</scope>
</reference>
<feature type="non-terminal residue" evidence="1">
    <location>
        <position position="102"/>
    </location>
</feature>
<dbReference type="InterPro" id="IPR051981">
    <property type="entry name" value="Glycosyltransf_32"/>
</dbReference>
<gene>
    <name evidence="1" type="ORF">MNOR_LOCUS33521</name>
</gene>
<comment type="caution">
    <text evidence="1">The sequence shown here is derived from an EMBL/GenBank/DDBJ whole genome shotgun (WGS) entry which is preliminary data.</text>
</comment>
<proteinExistence type="predicted"/>
<feature type="non-terminal residue" evidence="1">
    <location>
        <position position="1"/>
    </location>
</feature>
<dbReference type="PANTHER" id="PTHR12042:SF21">
    <property type="entry name" value="ALPHA1,4-GALACTOSYLTRANSFERASE 1-RELATED"/>
    <property type="match status" value="1"/>
</dbReference>
<dbReference type="SUPFAM" id="SSF53448">
    <property type="entry name" value="Nucleotide-diphospho-sugar transferases"/>
    <property type="match status" value="1"/>
</dbReference>
<name>A0AAV2S9H0_MEGNR</name>
<dbReference type="GO" id="GO:0006688">
    <property type="term" value="P:glycosphingolipid biosynthetic process"/>
    <property type="evidence" value="ECO:0007669"/>
    <property type="project" value="TreeGrafter"/>
</dbReference>
<dbReference type="InterPro" id="IPR029044">
    <property type="entry name" value="Nucleotide-diphossugar_trans"/>
</dbReference>
<sequence>IWFLFRPMMLADDDGIIKKLQWNCPNLRLARLDPQVALTGTPLEHIHLFVTGISKWPAAHLSDMLRLGLLFKYGGWYTDSDTICIRDVSVLENMFALGAQNK</sequence>
<protein>
    <submittedName>
        <fullName evidence="1">Uncharacterized protein</fullName>
    </submittedName>
</protein>
<evidence type="ECO:0000313" key="1">
    <source>
        <dbReference type="EMBL" id="CAL4166818.1"/>
    </source>
</evidence>
<dbReference type="Proteomes" id="UP001497623">
    <property type="component" value="Unassembled WGS sequence"/>
</dbReference>
<dbReference type="GO" id="GO:0016020">
    <property type="term" value="C:membrane"/>
    <property type="evidence" value="ECO:0007669"/>
    <property type="project" value="GOC"/>
</dbReference>
<dbReference type="EMBL" id="CAXKWB010048560">
    <property type="protein sequence ID" value="CAL4166818.1"/>
    <property type="molecule type" value="Genomic_DNA"/>
</dbReference>
<dbReference type="GO" id="GO:0016758">
    <property type="term" value="F:hexosyltransferase activity"/>
    <property type="evidence" value="ECO:0007669"/>
    <property type="project" value="TreeGrafter"/>
</dbReference>